<name>A0ABV2WW14_9NOCA</name>
<evidence type="ECO:0000259" key="1">
    <source>
        <dbReference type="Pfam" id="PF12680"/>
    </source>
</evidence>
<dbReference type="RefSeq" id="WP_356958837.1">
    <property type="nucleotide sequence ID" value="NZ_JBEYBD010000018.1"/>
</dbReference>
<dbReference type="Gene3D" id="3.10.450.50">
    <property type="match status" value="1"/>
</dbReference>
<feature type="domain" description="SnoaL-like" evidence="1">
    <location>
        <begin position="19"/>
        <end position="112"/>
    </location>
</feature>
<comment type="caution">
    <text evidence="2">The sequence shown here is derived from an EMBL/GenBank/DDBJ whole genome shotgun (WGS) entry which is preliminary data.</text>
</comment>
<evidence type="ECO:0000313" key="3">
    <source>
        <dbReference type="Proteomes" id="UP001550628"/>
    </source>
</evidence>
<dbReference type="InterPro" id="IPR032710">
    <property type="entry name" value="NTF2-like_dom_sf"/>
</dbReference>
<dbReference type="InterPro" id="IPR037401">
    <property type="entry name" value="SnoaL-like"/>
</dbReference>
<dbReference type="Proteomes" id="UP001550628">
    <property type="component" value="Unassembled WGS sequence"/>
</dbReference>
<protein>
    <submittedName>
        <fullName evidence="2">Nuclear transport factor 2 family protein</fullName>
    </submittedName>
</protein>
<gene>
    <name evidence="2" type="ORF">ABZ510_24865</name>
</gene>
<dbReference type="Pfam" id="PF12680">
    <property type="entry name" value="SnoaL_2"/>
    <property type="match status" value="1"/>
</dbReference>
<accession>A0ABV2WW14</accession>
<organism evidence="2 3">
    <name type="scientific">Nocardia rhamnosiphila</name>
    <dbReference type="NCBI Taxonomy" id="426716"/>
    <lineage>
        <taxon>Bacteria</taxon>
        <taxon>Bacillati</taxon>
        <taxon>Actinomycetota</taxon>
        <taxon>Actinomycetes</taxon>
        <taxon>Mycobacteriales</taxon>
        <taxon>Nocardiaceae</taxon>
        <taxon>Nocardia</taxon>
    </lineage>
</organism>
<proteinExistence type="predicted"/>
<dbReference type="SUPFAM" id="SSF54427">
    <property type="entry name" value="NTF2-like"/>
    <property type="match status" value="1"/>
</dbReference>
<sequence length="271" mass="28482">MPLDPTAADLREAVLASPRAVAAHDRAAWVGLFATGAVVNDPVGSDPHTGYDAIARFYDTFIAPNDIVFDVAHDFAGPATVLRDLTITITMSTGARVRVPMHLRYEVVEQDGALRIGYLAAYWELVPMVGQLMGTGPKGWRAGTRLGGLLLRNQGVRGLTGMARACTGIGAAGKRIAHRLCAAAAAGDTATVTALTGDRDTVVLWAGESIGSAELAVRARGLRQGKTLAAGRSVTISADLPTGPALLILDFHPTLDRIETLRVHTDTVAAR</sequence>
<dbReference type="EMBL" id="JBEYBF010000020">
    <property type="protein sequence ID" value="MEU1955082.1"/>
    <property type="molecule type" value="Genomic_DNA"/>
</dbReference>
<evidence type="ECO:0000313" key="2">
    <source>
        <dbReference type="EMBL" id="MEU1955082.1"/>
    </source>
</evidence>
<reference evidence="2 3" key="1">
    <citation type="submission" date="2024-06" db="EMBL/GenBank/DDBJ databases">
        <title>The Natural Products Discovery Center: Release of the First 8490 Sequenced Strains for Exploring Actinobacteria Biosynthetic Diversity.</title>
        <authorList>
            <person name="Kalkreuter E."/>
            <person name="Kautsar S.A."/>
            <person name="Yang D."/>
            <person name="Bader C.D."/>
            <person name="Teijaro C.N."/>
            <person name="Fluegel L."/>
            <person name="Davis C.M."/>
            <person name="Simpson J.R."/>
            <person name="Lauterbach L."/>
            <person name="Steele A.D."/>
            <person name="Gui C."/>
            <person name="Meng S."/>
            <person name="Li G."/>
            <person name="Viehrig K."/>
            <person name="Ye F."/>
            <person name="Su P."/>
            <person name="Kiefer A.F."/>
            <person name="Nichols A."/>
            <person name="Cepeda A.J."/>
            <person name="Yan W."/>
            <person name="Fan B."/>
            <person name="Jiang Y."/>
            <person name="Adhikari A."/>
            <person name="Zheng C.-J."/>
            <person name="Schuster L."/>
            <person name="Cowan T.M."/>
            <person name="Smanski M.J."/>
            <person name="Chevrette M.G."/>
            <person name="De Carvalho L.P.S."/>
            <person name="Shen B."/>
        </authorList>
    </citation>
    <scope>NUCLEOTIDE SEQUENCE [LARGE SCALE GENOMIC DNA]</scope>
    <source>
        <strain evidence="2 3">NPDC019708</strain>
    </source>
</reference>
<keyword evidence="3" id="KW-1185">Reference proteome</keyword>